<dbReference type="GO" id="GO:0005886">
    <property type="term" value="C:plasma membrane"/>
    <property type="evidence" value="ECO:0007669"/>
    <property type="project" value="UniProtKB-SubCell"/>
</dbReference>
<feature type="transmembrane region" description="Helical" evidence="6">
    <location>
        <begin position="114"/>
        <end position="135"/>
    </location>
</feature>
<dbReference type="EMBL" id="QGGV01000004">
    <property type="protein sequence ID" value="PWK56371.1"/>
    <property type="molecule type" value="Genomic_DNA"/>
</dbReference>
<dbReference type="InterPro" id="IPR001123">
    <property type="entry name" value="LeuE-type"/>
</dbReference>
<evidence type="ECO:0000256" key="3">
    <source>
        <dbReference type="ARBA" id="ARBA00022692"/>
    </source>
</evidence>
<dbReference type="PANTHER" id="PTHR30086:SF20">
    <property type="entry name" value="ARGININE EXPORTER PROTEIN ARGO-RELATED"/>
    <property type="match status" value="1"/>
</dbReference>
<gene>
    <name evidence="7" type="ORF">C8D95_10442</name>
</gene>
<feature type="transmembrane region" description="Helical" evidence="6">
    <location>
        <begin position="45"/>
        <end position="68"/>
    </location>
</feature>
<keyword evidence="4 6" id="KW-1133">Transmembrane helix</keyword>
<evidence type="ECO:0000313" key="8">
    <source>
        <dbReference type="Proteomes" id="UP000245390"/>
    </source>
</evidence>
<accession>A0A316G5Y6</accession>
<sequence length="206" mass="21199">MIDPILLLAFLPAALALNLTPGADMLFCLAQGTRGGPVPALAASAGISTGAIVHVTLAGLGLGALVAAHPAAFDAIRYAGVAYLLWLVWRTLRSPLGAGGGPAVRPSRAFRDGLVVNLTNPKVILFILAFVPQFVDPARPVLAQFLVLGTVIAAGGFVVNGLVGVFAGGIGRHMARDARIERILRIVTATVFGGLAVRLALEGRRA</sequence>
<evidence type="ECO:0000256" key="4">
    <source>
        <dbReference type="ARBA" id="ARBA00022989"/>
    </source>
</evidence>
<dbReference type="OrthoDB" id="9807053at2"/>
<dbReference type="Proteomes" id="UP000245390">
    <property type="component" value="Unassembled WGS sequence"/>
</dbReference>
<dbReference type="RefSeq" id="WP_109759067.1">
    <property type="nucleotide sequence ID" value="NZ_CP034588.1"/>
</dbReference>
<keyword evidence="2" id="KW-1003">Cell membrane</keyword>
<keyword evidence="3 6" id="KW-0812">Transmembrane</keyword>
<dbReference type="PANTHER" id="PTHR30086">
    <property type="entry name" value="ARGININE EXPORTER PROTEIN ARGO"/>
    <property type="match status" value="1"/>
</dbReference>
<evidence type="ECO:0000256" key="2">
    <source>
        <dbReference type="ARBA" id="ARBA00022475"/>
    </source>
</evidence>
<evidence type="ECO:0000256" key="6">
    <source>
        <dbReference type="SAM" id="Phobius"/>
    </source>
</evidence>
<evidence type="ECO:0000256" key="5">
    <source>
        <dbReference type="ARBA" id="ARBA00023136"/>
    </source>
</evidence>
<dbReference type="GO" id="GO:0015171">
    <property type="term" value="F:amino acid transmembrane transporter activity"/>
    <property type="evidence" value="ECO:0007669"/>
    <property type="project" value="TreeGrafter"/>
</dbReference>
<dbReference type="AlphaFoldDB" id="A0A316G5Y6"/>
<feature type="transmembrane region" description="Helical" evidence="6">
    <location>
        <begin position="141"/>
        <end position="171"/>
    </location>
</feature>
<keyword evidence="5 6" id="KW-0472">Membrane</keyword>
<organism evidence="7 8">
    <name type="scientific">Silicimonas algicola</name>
    <dbReference type="NCBI Taxonomy" id="1826607"/>
    <lineage>
        <taxon>Bacteria</taxon>
        <taxon>Pseudomonadati</taxon>
        <taxon>Pseudomonadota</taxon>
        <taxon>Alphaproteobacteria</taxon>
        <taxon>Rhodobacterales</taxon>
        <taxon>Paracoccaceae</taxon>
    </lineage>
</organism>
<proteinExistence type="predicted"/>
<comment type="subcellular location">
    <subcellularLocation>
        <location evidence="1">Cell membrane</location>
        <topology evidence="1">Multi-pass membrane protein</topology>
    </subcellularLocation>
</comment>
<evidence type="ECO:0000256" key="1">
    <source>
        <dbReference type="ARBA" id="ARBA00004651"/>
    </source>
</evidence>
<evidence type="ECO:0000313" key="7">
    <source>
        <dbReference type="EMBL" id="PWK56371.1"/>
    </source>
</evidence>
<dbReference type="PIRSF" id="PIRSF006324">
    <property type="entry name" value="LeuE"/>
    <property type="match status" value="1"/>
</dbReference>
<comment type="caution">
    <text evidence="7">The sequence shown here is derived from an EMBL/GenBank/DDBJ whole genome shotgun (WGS) entry which is preliminary data.</text>
</comment>
<name>A0A316G5Y6_9RHOB</name>
<dbReference type="Pfam" id="PF01810">
    <property type="entry name" value="LysE"/>
    <property type="match status" value="1"/>
</dbReference>
<reference evidence="7 8" key="1">
    <citation type="submission" date="2018-05" db="EMBL/GenBank/DDBJ databases">
        <title>Genomic Encyclopedia of Type Strains, Phase IV (KMG-IV): sequencing the most valuable type-strain genomes for metagenomic binning, comparative biology and taxonomic classification.</title>
        <authorList>
            <person name="Goeker M."/>
        </authorList>
    </citation>
    <scope>NUCLEOTIDE SEQUENCE [LARGE SCALE GENOMIC DNA]</scope>
    <source>
        <strain evidence="7 8">DSM 103371</strain>
    </source>
</reference>
<dbReference type="KEGG" id="salo:EF888_20500"/>
<keyword evidence="8" id="KW-1185">Reference proteome</keyword>
<protein>
    <submittedName>
        <fullName evidence="7">Threonine/homoserine/homoserine lactone efflux protein</fullName>
    </submittedName>
</protein>